<evidence type="ECO:0000256" key="9">
    <source>
        <dbReference type="PIRSR" id="PIRSR634016-3"/>
    </source>
</evidence>
<dbReference type="GO" id="GO:0070006">
    <property type="term" value="F:metalloaminopeptidase activity"/>
    <property type="evidence" value="ECO:0007669"/>
    <property type="project" value="TreeGrafter"/>
</dbReference>
<dbReference type="GO" id="GO:0005737">
    <property type="term" value="C:cytoplasm"/>
    <property type="evidence" value="ECO:0007669"/>
    <property type="project" value="TreeGrafter"/>
</dbReference>
<dbReference type="OrthoDB" id="10031169at2759"/>
<proteinExistence type="inferred from homology"/>
<dbReference type="Proteomes" id="UP001152797">
    <property type="component" value="Unassembled WGS sequence"/>
</dbReference>
<keyword evidence="5" id="KW-0378">Hydrolase</keyword>
<dbReference type="EMBL" id="CAMXCT020002124">
    <property type="protein sequence ID" value="CAL1149240.1"/>
    <property type="molecule type" value="Genomic_DNA"/>
</dbReference>
<dbReference type="GO" id="GO:0042277">
    <property type="term" value="F:peptide binding"/>
    <property type="evidence" value="ECO:0007669"/>
    <property type="project" value="TreeGrafter"/>
</dbReference>
<comment type="caution">
    <text evidence="14">The sequence shown here is derived from an EMBL/GenBank/DDBJ whole genome shotgun (WGS) entry which is preliminary data.</text>
</comment>
<keyword evidence="4 9" id="KW-0479">Metal-binding</keyword>
<dbReference type="GO" id="GO:0005615">
    <property type="term" value="C:extracellular space"/>
    <property type="evidence" value="ECO:0007669"/>
    <property type="project" value="TreeGrafter"/>
</dbReference>
<feature type="domain" description="Aminopeptidase N-like N-terminal" evidence="13">
    <location>
        <begin position="257"/>
        <end position="436"/>
    </location>
</feature>
<keyword evidence="6 9" id="KW-0862">Zinc</keyword>
<evidence type="ECO:0000313" key="17">
    <source>
        <dbReference type="Proteomes" id="UP001152797"/>
    </source>
</evidence>
<dbReference type="PANTHER" id="PTHR11533:SF299">
    <property type="entry name" value="AMINOPEPTIDASE"/>
    <property type="match status" value="1"/>
</dbReference>
<dbReference type="Gene3D" id="1.10.390.10">
    <property type="entry name" value="Neutral Protease Domain 2"/>
    <property type="match status" value="1"/>
</dbReference>
<evidence type="ECO:0000313" key="16">
    <source>
        <dbReference type="EMBL" id="CAL4783177.1"/>
    </source>
</evidence>
<dbReference type="GO" id="GO:0006508">
    <property type="term" value="P:proteolysis"/>
    <property type="evidence" value="ECO:0007669"/>
    <property type="project" value="UniProtKB-KW"/>
</dbReference>
<feature type="active site" description="Proton acceptor" evidence="8">
    <location>
        <position position="542"/>
    </location>
</feature>
<dbReference type="SUPFAM" id="SSF55486">
    <property type="entry name" value="Metalloproteases ('zincins'), catalytic domain"/>
    <property type="match status" value="1"/>
</dbReference>
<evidence type="ECO:0000259" key="13">
    <source>
        <dbReference type="Pfam" id="PF17900"/>
    </source>
</evidence>
<comment type="cofactor">
    <cofactor evidence="9">
        <name>Zn(2+)</name>
        <dbReference type="ChEBI" id="CHEBI:29105"/>
    </cofactor>
    <text evidence="9">Binds 1 zinc ion per subunit.</text>
</comment>
<comment type="similarity">
    <text evidence="1">Belongs to the peptidase M1 family.</text>
</comment>
<dbReference type="Pfam" id="PF17900">
    <property type="entry name" value="Peptidase_M1_N"/>
    <property type="match status" value="1"/>
</dbReference>
<dbReference type="GO" id="GO:0008270">
    <property type="term" value="F:zinc ion binding"/>
    <property type="evidence" value="ECO:0007669"/>
    <property type="project" value="InterPro"/>
</dbReference>
<dbReference type="Pfam" id="PF11838">
    <property type="entry name" value="ERAP1_C"/>
    <property type="match status" value="1"/>
</dbReference>
<reference evidence="15" key="2">
    <citation type="submission" date="2024-04" db="EMBL/GenBank/DDBJ databases">
        <authorList>
            <person name="Chen Y."/>
            <person name="Shah S."/>
            <person name="Dougan E. K."/>
            <person name="Thang M."/>
            <person name="Chan C."/>
        </authorList>
    </citation>
    <scope>NUCLEOTIDE SEQUENCE [LARGE SCALE GENOMIC DNA]</scope>
</reference>
<dbReference type="PRINTS" id="PR00756">
    <property type="entry name" value="ALADIPTASE"/>
</dbReference>
<evidence type="ECO:0000256" key="1">
    <source>
        <dbReference type="ARBA" id="ARBA00010136"/>
    </source>
</evidence>
<dbReference type="InterPro" id="IPR014782">
    <property type="entry name" value="Peptidase_M1_dom"/>
</dbReference>
<evidence type="ECO:0000256" key="4">
    <source>
        <dbReference type="ARBA" id="ARBA00022723"/>
    </source>
</evidence>
<dbReference type="Gene3D" id="2.60.40.1730">
    <property type="entry name" value="tricorn interacting facor f3 domain"/>
    <property type="match status" value="1"/>
</dbReference>
<evidence type="ECO:0000256" key="2">
    <source>
        <dbReference type="ARBA" id="ARBA00022438"/>
    </source>
</evidence>
<reference evidence="14" key="1">
    <citation type="submission" date="2022-10" db="EMBL/GenBank/DDBJ databases">
        <authorList>
            <person name="Chen Y."/>
            <person name="Dougan E. K."/>
            <person name="Chan C."/>
            <person name="Rhodes N."/>
            <person name="Thang M."/>
        </authorList>
    </citation>
    <scope>NUCLEOTIDE SEQUENCE</scope>
</reference>
<dbReference type="InterPro" id="IPR034016">
    <property type="entry name" value="M1_APN-typ"/>
</dbReference>
<evidence type="ECO:0000256" key="7">
    <source>
        <dbReference type="ARBA" id="ARBA00023049"/>
    </source>
</evidence>
<evidence type="ECO:0000313" key="15">
    <source>
        <dbReference type="EMBL" id="CAL1149240.1"/>
    </source>
</evidence>
<keyword evidence="2 16" id="KW-0031">Aminopeptidase</keyword>
<dbReference type="GO" id="GO:0016020">
    <property type="term" value="C:membrane"/>
    <property type="evidence" value="ECO:0007669"/>
    <property type="project" value="TreeGrafter"/>
</dbReference>
<dbReference type="InterPro" id="IPR027268">
    <property type="entry name" value="Peptidase_M4/M1_CTD_sf"/>
</dbReference>
<dbReference type="InterPro" id="IPR024571">
    <property type="entry name" value="ERAP1-like_C_dom"/>
</dbReference>
<keyword evidence="3" id="KW-0645">Protease</keyword>
<sequence>MAFVQEEREEEVKQKRPKKKFKEEQLVTRWDIWRGAADLNKALLNLCHEFKNARAATLSVARGAEKDKSRLQLVWREGYYTLQDLHDDGQEVVTDFVQALSMPRGTDERFLQLAFQEGEEEEEEAAPLAAAPTAGPWDATWLRTLAPLYSLHMGCENMGPLLYSLVRFVKPSRSLEIGAGYTSAFLLQALEGTLLLALSLKAETSTDSTAPLLWQVAKRLKLQHRLRWMRKAGAEHGFERSANLKSERRGFLTEVRPKRYDVRFEFQKLGADDAFKGSLKADLDLLTPARTVELHAKCIQVHSAVVIFQSGEKLKMSEAVVQDASESVLLTFPSVVGPGSVVLECDFTGSIRGPLSGLYHCDFNGIAGASTHFEPVYARYVFPCIDEPAAKAHFKISIVAPSALTVVSNMPEESSRSMDGVTEHVFAETPRMSSYLLGFAIGDFSVIHLEGKSPVPMALYAQRGKEKMGQFALEIAAYSLDFFEKFFDQKFPLPKLDLVVPPAFPIGGMENWGIITLTDRVLMDETASLRKRQGVANLVAHEVSHMWFGDLVTPQWWDDLWLKEGFASWVNLLPLDAKYPEWRVWDSWILSKLYGGSSKGGALEVDQYQATHPIEVAVNHPSEVQEIFDDLSYNKGSAVVNMLYHSLGHETFRKGLSEWLEKCKNSNSTTNELWGCLAAASGQPVAEMMTSWTQQMGFPVLEVTSSVCGEDWEISQQRFSLKHVKEEKRMKVNTWTIPVSFQHDGSAGCEERTLFSGCRTKIPRKGEWIKVNSGIRTPLRVCYSKELLQKIVKSGTALKPMDRVGLVNDTFALVRAGMLEPSVLMSLFESLLATERDPLAWVGHIAVLRKVIDAFEGAFEDEEKARELKRFITHLVAPLKERLGWEEQATEDAWESLLRPEVLSLLGTLKDPEVCRESIQRAESYLCTAPSHSNGGLGGLNLKAAFRSPCPACGGLEVPSSAVRGVALRVGLSNKASLWKSMCERLQAASNTEERDQLLIALMGHSDGRVLEDWVAAAIGGKLPSQEWETLFAGLASNRHHKRLAWRMLIRHWDAVEKVWGQSQFKMKAIISHAMSKADPEEVQSFFERHPCDVAKRSIQQQLEGLEADARLNAKAQDLHNYFQSGMPQL</sequence>
<evidence type="ECO:0000313" key="14">
    <source>
        <dbReference type="EMBL" id="CAI3995865.1"/>
    </source>
</evidence>
<keyword evidence="7" id="KW-0482">Metalloprotease</keyword>
<organism evidence="14">
    <name type="scientific">Cladocopium goreaui</name>
    <dbReference type="NCBI Taxonomy" id="2562237"/>
    <lineage>
        <taxon>Eukaryota</taxon>
        <taxon>Sar</taxon>
        <taxon>Alveolata</taxon>
        <taxon>Dinophyceae</taxon>
        <taxon>Suessiales</taxon>
        <taxon>Symbiodiniaceae</taxon>
        <taxon>Cladocopium</taxon>
    </lineage>
</organism>
<feature type="domain" description="ERAP1-like C-terminal" evidence="12">
    <location>
        <begin position="768"/>
        <end position="1107"/>
    </location>
</feature>
<dbReference type="AlphaFoldDB" id="A0A9P1CQJ0"/>
<dbReference type="EMBL" id="CAMXCT010002124">
    <property type="protein sequence ID" value="CAI3995865.1"/>
    <property type="molecule type" value="Genomic_DNA"/>
</dbReference>
<dbReference type="Gene3D" id="2.60.40.1910">
    <property type="match status" value="1"/>
</dbReference>
<gene>
    <name evidence="14" type="ORF">C1SCF055_LOCUS22390</name>
</gene>
<protein>
    <submittedName>
        <fullName evidence="16">Puromycin-sensitive aminopeptidase (PSA) (Cytoso l alanyl aminopeptidase) (AAP-S)</fullName>
    </submittedName>
</protein>
<dbReference type="InterPro" id="IPR042097">
    <property type="entry name" value="Aminopeptidase_N-like_N_sf"/>
</dbReference>
<feature type="binding site" evidence="9">
    <location>
        <position position="564"/>
    </location>
    <ligand>
        <name>Zn(2+)</name>
        <dbReference type="ChEBI" id="CHEBI:29105"/>
        <note>catalytic</note>
    </ligand>
</feature>
<dbReference type="GO" id="GO:0043171">
    <property type="term" value="P:peptide catabolic process"/>
    <property type="evidence" value="ECO:0007669"/>
    <property type="project" value="TreeGrafter"/>
</dbReference>
<name>A0A9P1CQJ0_9DINO</name>
<evidence type="ECO:0000256" key="3">
    <source>
        <dbReference type="ARBA" id="ARBA00022670"/>
    </source>
</evidence>
<dbReference type="InterPro" id="IPR050344">
    <property type="entry name" value="Peptidase_M1_aminopeptidases"/>
</dbReference>
<feature type="binding site" evidence="9">
    <location>
        <position position="541"/>
    </location>
    <ligand>
        <name>Zn(2+)</name>
        <dbReference type="ChEBI" id="CHEBI:29105"/>
        <note>catalytic</note>
    </ligand>
</feature>
<evidence type="ECO:0000256" key="8">
    <source>
        <dbReference type="PIRSR" id="PIRSR634016-1"/>
    </source>
</evidence>
<dbReference type="FunFam" id="1.10.390.10:FF:000006">
    <property type="entry name" value="Puromycin-sensitive aminopeptidase"/>
    <property type="match status" value="1"/>
</dbReference>
<dbReference type="Pfam" id="PF01433">
    <property type="entry name" value="Peptidase_M1"/>
    <property type="match status" value="1"/>
</dbReference>
<feature type="domain" description="Peptidase M1 membrane alanine aminopeptidase" evidence="11">
    <location>
        <begin position="471"/>
        <end position="692"/>
    </location>
</feature>
<dbReference type="InterPro" id="IPR001930">
    <property type="entry name" value="Peptidase_M1"/>
</dbReference>
<dbReference type="SUPFAM" id="SSF63737">
    <property type="entry name" value="Leukotriene A4 hydrolase N-terminal domain"/>
    <property type="match status" value="1"/>
</dbReference>
<evidence type="ECO:0000259" key="11">
    <source>
        <dbReference type="Pfam" id="PF01433"/>
    </source>
</evidence>
<evidence type="ECO:0000256" key="6">
    <source>
        <dbReference type="ARBA" id="ARBA00022833"/>
    </source>
</evidence>
<dbReference type="Gene3D" id="1.25.50.20">
    <property type="match status" value="1"/>
</dbReference>
<evidence type="ECO:0000256" key="10">
    <source>
        <dbReference type="PIRSR" id="PIRSR634016-4"/>
    </source>
</evidence>
<accession>A0A9P1CQJ0</accession>
<feature type="site" description="Transition state stabilizer" evidence="10">
    <location>
        <position position="633"/>
    </location>
</feature>
<dbReference type="PANTHER" id="PTHR11533">
    <property type="entry name" value="PROTEASE M1 ZINC METALLOPROTEASE"/>
    <property type="match status" value="1"/>
</dbReference>
<dbReference type="CDD" id="cd09601">
    <property type="entry name" value="M1_APN-Q_like"/>
    <property type="match status" value="1"/>
</dbReference>
<feature type="binding site" evidence="9">
    <location>
        <position position="545"/>
    </location>
    <ligand>
        <name>Zn(2+)</name>
        <dbReference type="ChEBI" id="CHEBI:29105"/>
        <note>catalytic</note>
    </ligand>
</feature>
<evidence type="ECO:0000259" key="12">
    <source>
        <dbReference type="Pfam" id="PF11838"/>
    </source>
</evidence>
<dbReference type="InterPro" id="IPR045357">
    <property type="entry name" value="Aminopeptidase_N-like_N"/>
</dbReference>
<dbReference type="EMBL" id="CAMXCT030002124">
    <property type="protein sequence ID" value="CAL4783177.1"/>
    <property type="molecule type" value="Genomic_DNA"/>
</dbReference>
<keyword evidence="17" id="KW-1185">Reference proteome</keyword>
<evidence type="ECO:0000256" key="5">
    <source>
        <dbReference type="ARBA" id="ARBA00022801"/>
    </source>
</evidence>